<evidence type="ECO:0000259" key="8">
    <source>
        <dbReference type="PROSITE" id="PS51998"/>
    </source>
</evidence>
<proteinExistence type="inferred from homology"/>
<dbReference type="InterPro" id="IPR014876">
    <property type="entry name" value="DEK_C"/>
</dbReference>
<keyword evidence="3" id="KW-0805">Transcription regulation</keyword>
<evidence type="ECO:0000313" key="10">
    <source>
        <dbReference type="Proteomes" id="UP000054558"/>
    </source>
</evidence>
<name>A0A1Y1I8B7_KLENI</name>
<dbReference type="PANTHER" id="PTHR13215">
    <property type="entry name" value="RNA POLYMERASE II TRANSCRIPTIONAL COACTIVATOR"/>
    <property type="match status" value="1"/>
</dbReference>
<dbReference type="AlphaFoldDB" id="A0A1Y1I8B7"/>
<feature type="domain" description="DEK-C" evidence="8">
    <location>
        <begin position="5"/>
        <end position="62"/>
    </location>
</feature>
<dbReference type="InterPro" id="IPR003173">
    <property type="entry name" value="PC4_C"/>
</dbReference>
<evidence type="ECO:0000256" key="3">
    <source>
        <dbReference type="ARBA" id="ARBA00023015"/>
    </source>
</evidence>
<evidence type="ECO:0000256" key="4">
    <source>
        <dbReference type="ARBA" id="ARBA00023125"/>
    </source>
</evidence>
<evidence type="ECO:0000256" key="2">
    <source>
        <dbReference type="ARBA" id="ARBA00009001"/>
    </source>
</evidence>
<dbReference type="OrthoDB" id="2505440at2759"/>
<evidence type="ECO:0000256" key="6">
    <source>
        <dbReference type="ARBA" id="ARBA00023242"/>
    </source>
</evidence>
<dbReference type="SUPFAM" id="SSF54447">
    <property type="entry name" value="ssDNA-binding transcriptional regulator domain"/>
    <property type="match status" value="1"/>
</dbReference>
<evidence type="ECO:0000313" key="9">
    <source>
        <dbReference type="EMBL" id="GAQ85381.1"/>
    </source>
</evidence>
<dbReference type="Pfam" id="PF08766">
    <property type="entry name" value="DEK_C"/>
    <property type="match status" value="1"/>
</dbReference>
<keyword evidence="10" id="KW-1185">Reference proteome</keyword>
<organism evidence="9 10">
    <name type="scientific">Klebsormidium nitens</name>
    <name type="common">Green alga</name>
    <name type="synonym">Ulothrix nitens</name>
    <dbReference type="NCBI Taxonomy" id="105231"/>
    <lineage>
        <taxon>Eukaryota</taxon>
        <taxon>Viridiplantae</taxon>
        <taxon>Streptophyta</taxon>
        <taxon>Klebsormidiophyceae</taxon>
        <taxon>Klebsormidiales</taxon>
        <taxon>Klebsormidiaceae</taxon>
        <taxon>Klebsormidium</taxon>
    </lineage>
</organism>
<dbReference type="GO" id="GO:0005667">
    <property type="term" value="C:transcription regulator complex"/>
    <property type="evidence" value="ECO:0000318"/>
    <property type="project" value="GO_Central"/>
</dbReference>
<comment type="subcellular location">
    <subcellularLocation>
        <location evidence="1">Nucleus</location>
    </subcellularLocation>
</comment>
<dbReference type="Pfam" id="PF02229">
    <property type="entry name" value="PC4"/>
    <property type="match status" value="1"/>
</dbReference>
<evidence type="ECO:0000256" key="5">
    <source>
        <dbReference type="ARBA" id="ARBA00023163"/>
    </source>
</evidence>
<keyword evidence="4" id="KW-0238">DNA-binding</keyword>
<reference evidence="9 10" key="1">
    <citation type="journal article" date="2014" name="Nat. Commun.">
        <title>Klebsormidium flaccidum genome reveals primary factors for plant terrestrial adaptation.</title>
        <authorList>
            <person name="Hori K."/>
            <person name="Maruyama F."/>
            <person name="Fujisawa T."/>
            <person name="Togashi T."/>
            <person name="Yamamoto N."/>
            <person name="Seo M."/>
            <person name="Sato S."/>
            <person name="Yamada T."/>
            <person name="Mori H."/>
            <person name="Tajima N."/>
            <person name="Moriyama T."/>
            <person name="Ikeuchi M."/>
            <person name="Watanabe M."/>
            <person name="Wada H."/>
            <person name="Kobayashi K."/>
            <person name="Saito M."/>
            <person name="Masuda T."/>
            <person name="Sasaki-Sekimoto Y."/>
            <person name="Mashiguchi K."/>
            <person name="Awai K."/>
            <person name="Shimojima M."/>
            <person name="Masuda S."/>
            <person name="Iwai M."/>
            <person name="Nobusawa T."/>
            <person name="Narise T."/>
            <person name="Kondo S."/>
            <person name="Saito H."/>
            <person name="Sato R."/>
            <person name="Murakawa M."/>
            <person name="Ihara Y."/>
            <person name="Oshima-Yamada Y."/>
            <person name="Ohtaka K."/>
            <person name="Satoh M."/>
            <person name="Sonobe K."/>
            <person name="Ishii M."/>
            <person name="Ohtani R."/>
            <person name="Kanamori-Sato M."/>
            <person name="Honoki R."/>
            <person name="Miyazaki D."/>
            <person name="Mochizuki H."/>
            <person name="Umetsu J."/>
            <person name="Higashi K."/>
            <person name="Shibata D."/>
            <person name="Kamiya Y."/>
            <person name="Sato N."/>
            <person name="Nakamura Y."/>
            <person name="Tabata S."/>
            <person name="Ida S."/>
            <person name="Kurokawa K."/>
            <person name="Ohta H."/>
        </authorList>
    </citation>
    <scope>NUCLEOTIDE SEQUENCE [LARGE SCALE GENOMIC DNA]</scope>
    <source>
        <strain evidence="9 10">NIES-2285</strain>
    </source>
</reference>
<sequence length="187" mass="20989">MGLSTEAQKQVREAAIKELKGANMEDMTERKLRTALEKQLGLELGGEEEKKFLRAVIGEFLDQDEPEEEPEAPIEVKRKKPEKEGPSGGGSKAPEAKRVKEVVEKKGAQPDKWQYIGDGNLLVCELSGNKKVTVSKWKNQTLVSIREYYEKNGEQLPGKKGISLTLEQWRVLQQNVDVVEEAVKQVS</sequence>
<dbReference type="EMBL" id="DF237181">
    <property type="protein sequence ID" value="GAQ85381.1"/>
    <property type="molecule type" value="Genomic_DNA"/>
</dbReference>
<comment type="similarity">
    <text evidence="2">Belongs to the transcriptional coactivator PC4 family.</text>
</comment>
<dbReference type="InterPro" id="IPR045125">
    <property type="entry name" value="Sub1/Tcp4-like"/>
</dbReference>
<dbReference type="Gene3D" id="2.30.31.10">
    <property type="entry name" value="Transcriptional Coactivator Pc4, Chain A"/>
    <property type="match status" value="1"/>
</dbReference>
<dbReference type="Proteomes" id="UP000054558">
    <property type="component" value="Unassembled WGS sequence"/>
</dbReference>
<gene>
    <name evidence="9" type="ORF">KFL_002320150</name>
</gene>
<accession>A0A1Y1I8B7</accession>
<evidence type="ECO:0000256" key="7">
    <source>
        <dbReference type="SAM" id="MobiDB-lite"/>
    </source>
</evidence>
<dbReference type="InterPro" id="IPR009044">
    <property type="entry name" value="ssDNA-bd_transcriptional_reg"/>
</dbReference>
<dbReference type="GO" id="GO:0003713">
    <property type="term" value="F:transcription coactivator activity"/>
    <property type="evidence" value="ECO:0000318"/>
    <property type="project" value="GO_Central"/>
</dbReference>
<dbReference type="GO" id="GO:0003677">
    <property type="term" value="F:DNA binding"/>
    <property type="evidence" value="ECO:0007669"/>
    <property type="project" value="UniProtKB-KW"/>
</dbReference>
<evidence type="ECO:0000256" key="1">
    <source>
        <dbReference type="ARBA" id="ARBA00004123"/>
    </source>
</evidence>
<dbReference type="STRING" id="105231.A0A1Y1I8B7"/>
<protein>
    <submittedName>
        <fullName evidence="9">Putative RNA polymerase II transcriptional coactivator KELP</fullName>
    </submittedName>
</protein>
<dbReference type="OMA" id="DEMTEYK"/>
<feature type="compositionally biased region" description="Acidic residues" evidence="7">
    <location>
        <begin position="61"/>
        <end position="72"/>
    </location>
</feature>
<dbReference type="PROSITE" id="PS51998">
    <property type="entry name" value="DEK_C"/>
    <property type="match status" value="1"/>
</dbReference>
<dbReference type="FunFam" id="2.30.31.10:FF:000011">
    <property type="entry name" value="RNA polymerase II transcriptional coactivator KELP"/>
    <property type="match status" value="1"/>
</dbReference>
<keyword evidence="6" id="KW-0539">Nucleus</keyword>
<feature type="region of interest" description="Disordered" evidence="7">
    <location>
        <begin position="60"/>
        <end position="98"/>
    </location>
</feature>
<keyword evidence="5" id="KW-0804">Transcription</keyword>
<dbReference type="GO" id="GO:0060261">
    <property type="term" value="P:positive regulation of transcription initiation by RNA polymerase II"/>
    <property type="evidence" value="ECO:0007669"/>
    <property type="project" value="InterPro"/>
</dbReference>
<dbReference type="GO" id="GO:0005634">
    <property type="term" value="C:nucleus"/>
    <property type="evidence" value="ECO:0000318"/>
    <property type="project" value="GO_Central"/>
</dbReference>